<dbReference type="Gene3D" id="2.40.160.180">
    <property type="entry name" value="Carbohydrate-selective porin OprB"/>
    <property type="match status" value="1"/>
</dbReference>
<dbReference type="EMBL" id="QLTK01000043">
    <property type="protein sequence ID" value="RAS19362.1"/>
    <property type="molecule type" value="Genomic_DNA"/>
</dbReference>
<reference evidence="4 5" key="1">
    <citation type="submission" date="2018-06" db="EMBL/GenBank/DDBJ databases">
        <title>Genomic Encyclopedia of Type Strains, Phase III (KMG-III): the genomes of soil and plant-associated and newly described type strains.</title>
        <authorList>
            <person name="Whitman W."/>
        </authorList>
    </citation>
    <scope>NUCLEOTIDE SEQUENCE [LARGE SCALE GENOMIC DNA]</scope>
    <source>
        <strain evidence="4 5">LMG 23644</strain>
    </source>
</reference>
<feature type="region of interest" description="Disordered" evidence="3">
    <location>
        <begin position="62"/>
        <end position="92"/>
    </location>
</feature>
<gene>
    <name evidence="4" type="ORF">BX591_14326</name>
</gene>
<dbReference type="PANTHER" id="PTHR37944:SF1">
    <property type="entry name" value="PORIN B"/>
    <property type="match status" value="1"/>
</dbReference>
<evidence type="ECO:0000313" key="5">
    <source>
        <dbReference type="Proteomes" id="UP000248918"/>
    </source>
</evidence>
<comment type="caution">
    <text evidence="4">The sequence shown here is derived from an EMBL/GenBank/DDBJ whole genome shotgun (WGS) entry which is preliminary data.</text>
</comment>
<dbReference type="InterPro" id="IPR007049">
    <property type="entry name" value="Carb-sel_porin_OprB"/>
</dbReference>
<dbReference type="PANTHER" id="PTHR37944">
    <property type="entry name" value="PORIN B"/>
    <property type="match status" value="1"/>
</dbReference>
<dbReference type="InterPro" id="IPR052932">
    <property type="entry name" value="OprB_Porin"/>
</dbReference>
<name>A0A329BBM0_9BURK</name>
<proteinExistence type="inferred from homology"/>
<dbReference type="Pfam" id="PF04966">
    <property type="entry name" value="OprB"/>
    <property type="match status" value="1"/>
</dbReference>
<evidence type="ECO:0000256" key="3">
    <source>
        <dbReference type="SAM" id="MobiDB-lite"/>
    </source>
</evidence>
<comment type="similarity">
    <text evidence="1 2">Belongs to the OprB family.</text>
</comment>
<dbReference type="InterPro" id="IPR038673">
    <property type="entry name" value="OprB_sf"/>
</dbReference>
<evidence type="ECO:0000256" key="2">
    <source>
        <dbReference type="RuleBase" id="RU363072"/>
    </source>
</evidence>
<protein>
    <submittedName>
        <fullName evidence="4">OprB family porin</fullName>
    </submittedName>
</protein>
<dbReference type="GO" id="GO:0008643">
    <property type="term" value="P:carbohydrate transport"/>
    <property type="evidence" value="ECO:0007669"/>
    <property type="project" value="InterPro"/>
</dbReference>
<sequence>MSVKKSLVGGVARWARNVQFDAVELDAGRSAKAGRWQAGVPVGLSVLLSVGIVPSVLAQTAGAGVAPNPAPNSAPMSAPVSSPEPTPAAADSTLAAPTGLWERSNLLGDMGGLRPWLDNDGVTFTLQETSEYLNNLSGGTQRGGAYDGLTQFGLVVDTDKALGLPGGTFNVSGLQIHGTNLSTRNLQTLQSASGIEADSTTRLWELWYQQALLGGKVDVKVGQQSLDQEFMVSQFATPFVNATFGWPVLPSIDLPAGGPAYPLASLGVRVRAKPSDAWTVQAGVFNGNPAGSDVGDPQQQNRHGTQFNLRGGALFIGEVQYAINQPPASGSGAASSGLPGTYKLGFWYNTQHFADQRFDNTGLSLANPASSGVAANHRGDYSFYAVADQTVWQRGGDSPQSVGVFARVMGAPGDRNLVDLGVNAGVTLKAPFKGRDNDVAGLAVGYAKIGSHAQGLASDTAALGTPGYPSRSAETVVEATYQYQVAPWWQVQADFQYVFRPAGGVPDPLNPAQRVGNEAVVGLRTHIVF</sequence>
<accession>A0A329BBM0</accession>
<organism evidence="4 5">
    <name type="scientific">Paraburkholderia bryophila</name>
    <dbReference type="NCBI Taxonomy" id="420952"/>
    <lineage>
        <taxon>Bacteria</taxon>
        <taxon>Pseudomonadati</taxon>
        <taxon>Pseudomonadota</taxon>
        <taxon>Betaproteobacteria</taxon>
        <taxon>Burkholderiales</taxon>
        <taxon>Burkholderiaceae</taxon>
        <taxon>Paraburkholderia</taxon>
    </lineage>
</organism>
<dbReference type="OrthoDB" id="545475at2"/>
<dbReference type="GO" id="GO:0016020">
    <property type="term" value="C:membrane"/>
    <property type="evidence" value="ECO:0007669"/>
    <property type="project" value="InterPro"/>
</dbReference>
<dbReference type="Proteomes" id="UP000248918">
    <property type="component" value="Unassembled WGS sequence"/>
</dbReference>
<dbReference type="RefSeq" id="WP_111935622.1">
    <property type="nucleotide sequence ID" value="NZ_CADFFP010000042.1"/>
</dbReference>
<dbReference type="GO" id="GO:0015288">
    <property type="term" value="F:porin activity"/>
    <property type="evidence" value="ECO:0007669"/>
    <property type="project" value="InterPro"/>
</dbReference>
<evidence type="ECO:0000313" key="4">
    <source>
        <dbReference type="EMBL" id="RAS19362.1"/>
    </source>
</evidence>
<feature type="compositionally biased region" description="Low complexity" evidence="3">
    <location>
        <begin position="62"/>
        <end position="83"/>
    </location>
</feature>
<evidence type="ECO:0000256" key="1">
    <source>
        <dbReference type="ARBA" id="ARBA00008769"/>
    </source>
</evidence>
<dbReference type="AlphaFoldDB" id="A0A329BBM0"/>